<evidence type="ECO:0000256" key="4">
    <source>
        <dbReference type="SAM" id="Phobius"/>
    </source>
</evidence>
<keyword evidence="4" id="KW-1133">Transmembrane helix</keyword>
<keyword evidence="2" id="KW-0378">Hydrolase</keyword>
<dbReference type="PROSITE" id="PS51635">
    <property type="entry name" value="PNPLA"/>
    <property type="match status" value="1"/>
</dbReference>
<dbReference type="EMBL" id="JAEPWM010000002">
    <property type="protein sequence ID" value="MBK6005877.1"/>
    <property type="molecule type" value="Genomic_DNA"/>
</dbReference>
<organism evidence="6 7">
    <name type="scientific">Ramlibacter ginsenosidimutans</name>
    <dbReference type="NCBI Taxonomy" id="502333"/>
    <lineage>
        <taxon>Bacteria</taxon>
        <taxon>Pseudomonadati</taxon>
        <taxon>Pseudomonadota</taxon>
        <taxon>Betaproteobacteria</taxon>
        <taxon>Burkholderiales</taxon>
        <taxon>Comamonadaceae</taxon>
        <taxon>Ramlibacter</taxon>
    </lineage>
</organism>
<feature type="compositionally biased region" description="Low complexity" evidence="3">
    <location>
        <begin position="9"/>
        <end position="22"/>
    </location>
</feature>
<evidence type="ECO:0000256" key="2">
    <source>
        <dbReference type="PROSITE-ProRule" id="PRU01161"/>
    </source>
</evidence>
<reference evidence="6" key="2">
    <citation type="submission" date="2021-01" db="EMBL/GenBank/DDBJ databases">
        <authorList>
            <person name="Kang M."/>
        </authorList>
    </citation>
    <scope>NUCLEOTIDE SEQUENCE</scope>
    <source>
        <strain evidence="6">KACC 17527</strain>
    </source>
</reference>
<keyword evidence="2" id="KW-0442">Lipid degradation</keyword>
<dbReference type="GO" id="GO:0016042">
    <property type="term" value="P:lipid catabolic process"/>
    <property type="evidence" value="ECO:0007669"/>
    <property type="project" value="UniProtKB-UniRule"/>
</dbReference>
<feature type="active site" description="Nucleophile" evidence="2">
    <location>
        <position position="68"/>
    </location>
</feature>
<sequence>MTETGEQEAAAGADGANAAGAPGDWMDAPADRFCDVVMEGGVTSGIIYASAVVELARQYRFQSIGGSSIGAFAAALAAAAEYRRRHGSGEGFKELDALPEKLAAVRKGRTQLERLFQPQPGTRRLFQIFLSTLNNKSGVRYAAAGLREAVHQYRRRVILLAVVLLAIVLVGPLLSVLECARSWAGPGSPAWPAWLNWFTCSFTGLSWIAAALLAVGIAVVGGVLSGVVQDFTRSVVPNGFGLCRGWDPDKPKSLDLAAFLHVSIQKVAGRDPSSDQPLTFRDLWNAPGSPGQMLGFQRTDQRARSINLEVYSSNLSQGRPYRFPLDEEEDMGRLFFRTEELERYFPAELVRYLAAVSTPYAPRSSLDPPAGGDYADLLELPIEDMPIVVAARLAMSFPLLISAVPLHAVDHSRRSIERCWMSDGGLCSNFPIHLFDSFLPMWPTFGISLNTRDRGSARHVWLPRFHTSGRGDRWDHAPEESTWRLFAFLVSIWKTTWHWNDSTMMRMPGVRDRVVRIYLDPGEGGVNIRMSAEKIRRLGEKYGKPAAEDFIRKFVDHQARGWREHRWVRFNTLLVALRDRMENFGKAVDLDRHTEPLVPQIRDAEKEAPLRRDPNHVKPWPSEIPLNAKQVRELLTLVAALRQLERAFDDAGDTRPYRAVPRPSLRIRHPT</sequence>
<evidence type="ECO:0000256" key="1">
    <source>
        <dbReference type="ARBA" id="ARBA00023098"/>
    </source>
</evidence>
<dbReference type="Proteomes" id="UP000630528">
    <property type="component" value="Unassembled WGS sequence"/>
</dbReference>
<evidence type="ECO:0000259" key="5">
    <source>
        <dbReference type="PROSITE" id="PS51635"/>
    </source>
</evidence>
<dbReference type="InterPro" id="IPR002641">
    <property type="entry name" value="PNPLA_dom"/>
</dbReference>
<feature type="short sequence motif" description="DGA/G" evidence="2">
    <location>
        <begin position="423"/>
        <end position="425"/>
    </location>
</feature>
<reference evidence="6" key="1">
    <citation type="journal article" date="2012" name="J. Microbiol. Biotechnol.">
        <title>Ramlibacter ginsenosidimutans sp. nov., with ginsenoside-converting activity.</title>
        <authorList>
            <person name="Wang L."/>
            <person name="An D.S."/>
            <person name="Kim S.G."/>
            <person name="Jin F.X."/>
            <person name="Kim S.C."/>
            <person name="Lee S.T."/>
            <person name="Im W.T."/>
        </authorList>
    </citation>
    <scope>NUCLEOTIDE SEQUENCE</scope>
    <source>
        <strain evidence="6">KACC 17527</strain>
    </source>
</reference>
<dbReference type="Gene3D" id="3.40.1090.10">
    <property type="entry name" value="Cytosolic phospholipase A2 catalytic domain"/>
    <property type="match status" value="2"/>
</dbReference>
<accession>A0A934TQU6</accession>
<keyword evidence="7" id="KW-1185">Reference proteome</keyword>
<dbReference type="InterPro" id="IPR016035">
    <property type="entry name" value="Acyl_Trfase/lysoPLipase"/>
</dbReference>
<dbReference type="SUPFAM" id="SSF52151">
    <property type="entry name" value="FabD/lysophospholipase-like"/>
    <property type="match status" value="1"/>
</dbReference>
<evidence type="ECO:0000313" key="7">
    <source>
        <dbReference type="Proteomes" id="UP000630528"/>
    </source>
</evidence>
<feature type="domain" description="PNPLA" evidence="5">
    <location>
        <begin position="36"/>
        <end position="436"/>
    </location>
</feature>
<protein>
    <submittedName>
        <fullName evidence="6">Patatin-like phospholipase family protein</fullName>
    </submittedName>
</protein>
<dbReference type="GO" id="GO:0016787">
    <property type="term" value="F:hydrolase activity"/>
    <property type="evidence" value="ECO:0007669"/>
    <property type="project" value="UniProtKB-UniRule"/>
</dbReference>
<name>A0A934TQU6_9BURK</name>
<proteinExistence type="predicted"/>
<feature type="short sequence motif" description="GXSXG" evidence="2">
    <location>
        <begin position="66"/>
        <end position="70"/>
    </location>
</feature>
<feature type="active site" description="Proton acceptor" evidence="2">
    <location>
        <position position="423"/>
    </location>
</feature>
<feature type="transmembrane region" description="Helical" evidence="4">
    <location>
        <begin position="157"/>
        <end position="174"/>
    </location>
</feature>
<keyword evidence="1 2" id="KW-0443">Lipid metabolism</keyword>
<feature type="transmembrane region" description="Helical" evidence="4">
    <location>
        <begin position="194"/>
        <end position="224"/>
    </location>
</feature>
<comment type="caution">
    <text evidence="6">The sequence shown here is derived from an EMBL/GenBank/DDBJ whole genome shotgun (WGS) entry which is preliminary data.</text>
</comment>
<keyword evidence="4" id="KW-0472">Membrane</keyword>
<feature type="region of interest" description="Disordered" evidence="3">
    <location>
        <begin position="1"/>
        <end position="22"/>
    </location>
</feature>
<evidence type="ECO:0000256" key="3">
    <source>
        <dbReference type="SAM" id="MobiDB-lite"/>
    </source>
</evidence>
<keyword evidence="4" id="KW-0812">Transmembrane</keyword>
<comment type="caution">
    <text evidence="2">Lacks conserved residue(s) required for the propagation of feature annotation.</text>
</comment>
<dbReference type="AlphaFoldDB" id="A0A934TQU6"/>
<gene>
    <name evidence="6" type="ORF">JJB11_07195</name>
</gene>
<evidence type="ECO:0000313" key="6">
    <source>
        <dbReference type="EMBL" id="MBK6005877.1"/>
    </source>
</evidence>